<feature type="non-terminal residue" evidence="1">
    <location>
        <position position="45"/>
    </location>
</feature>
<organism evidence="1 2">
    <name type="scientific">Araneus ventricosus</name>
    <name type="common">Orbweaver spider</name>
    <name type="synonym">Epeira ventricosa</name>
    <dbReference type="NCBI Taxonomy" id="182803"/>
    <lineage>
        <taxon>Eukaryota</taxon>
        <taxon>Metazoa</taxon>
        <taxon>Ecdysozoa</taxon>
        <taxon>Arthropoda</taxon>
        <taxon>Chelicerata</taxon>
        <taxon>Arachnida</taxon>
        <taxon>Araneae</taxon>
        <taxon>Araneomorphae</taxon>
        <taxon>Entelegynae</taxon>
        <taxon>Araneoidea</taxon>
        <taxon>Araneidae</taxon>
        <taxon>Araneus</taxon>
    </lineage>
</organism>
<sequence>MSPYLLSSDMMVASGLEEKDAHEALHPPCTVPTLQASGESVLIWG</sequence>
<gene>
    <name evidence="1" type="ORF">AVEN_34474_1</name>
</gene>
<proteinExistence type="predicted"/>
<dbReference type="AlphaFoldDB" id="A0A4Y2MII6"/>
<protein>
    <submittedName>
        <fullName evidence="1">Uncharacterized protein</fullName>
    </submittedName>
</protein>
<comment type="caution">
    <text evidence="1">The sequence shown here is derived from an EMBL/GenBank/DDBJ whole genome shotgun (WGS) entry which is preliminary data.</text>
</comment>
<dbReference type="EMBL" id="BGPR01204639">
    <property type="protein sequence ID" value="GBN26981.1"/>
    <property type="molecule type" value="Genomic_DNA"/>
</dbReference>
<dbReference type="Proteomes" id="UP000499080">
    <property type="component" value="Unassembled WGS sequence"/>
</dbReference>
<keyword evidence="2" id="KW-1185">Reference proteome</keyword>
<name>A0A4Y2MII6_ARAVE</name>
<evidence type="ECO:0000313" key="1">
    <source>
        <dbReference type="EMBL" id="GBN26981.1"/>
    </source>
</evidence>
<dbReference type="OrthoDB" id="6722168at2759"/>
<evidence type="ECO:0000313" key="2">
    <source>
        <dbReference type="Proteomes" id="UP000499080"/>
    </source>
</evidence>
<reference evidence="1 2" key="1">
    <citation type="journal article" date="2019" name="Sci. Rep.">
        <title>Orb-weaving spider Araneus ventricosus genome elucidates the spidroin gene catalogue.</title>
        <authorList>
            <person name="Kono N."/>
            <person name="Nakamura H."/>
            <person name="Ohtoshi R."/>
            <person name="Moran D.A.P."/>
            <person name="Shinohara A."/>
            <person name="Yoshida Y."/>
            <person name="Fujiwara M."/>
            <person name="Mori M."/>
            <person name="Tomita M."/>
            <person name="Arakawa K."/>
        </authorList>
    </citation>
    <scope>NUCLEOTIDE SEQUENCE [LARGE SCALE GENOMIC DNA]</scope>
</reference>
<accession>A0A4Y2MII6</accession>